<dbReference type="GO" id="GO:0006313">
    <property type="term" value="P:DNA transposition"/>
    <property type="evidence" value="ECO:0007669"/>
    <property type="project" value="InterPro"/>
</dbReference>
<evidence type="ECO:0000313" key="3">
    <source>
        <dbReference type="Proteomes" id="UP000186336"/>
    </source>
</evidence>
<dbReference type="STRING" id="299262.BWR18_19255"/>
<sequence>MVRARYGLRDVWLGRALGIAYARTQAQHPFECDAIVVLPDHLHALWTLPPGDADFSTRWRKIKARFSRSVRGEYRRRQSKVNKREVGLWQRRFWEHCNPSTRQVLSLRHLFDGCSKAVATFGCGSYFF</sequence>
<evidence type="ECO:0000259" key="1">
    <source>
        <dbReference type="SMART" id="SM01321"/>
    </source>
</evidence>
<gene>
    <name evidence="2" type="ORF">BWR18_19255</name>
</gene>
<reference evidence="2 3" key="1">
    <citation type="submission" date="2017-01" db="EMBL/GenBank/DDBJ databases">
        <title>Complete genome of Tateyamaria omphalii DOK1-4 isolated from seawater in Dokdo.</title>
        <authorList>
            <person name="Kim J.H."/>
            <person name="Chi W.-J."/>
        </authorList>
    </citation>
    <scope>NUCLEOTIDE SEQUENCE [LARGE SCALE GENOMIC DNA]</scope>
    <source>
        <strain evidence="2 3">DOK1-4</strain>
    </source>
</reference>
<dbReference type="RefSeq" id="WP_076630016.1">
    <property type="nucleotide sequence ID" value="NZ_CP019312.1"/>
</dbReference>
<keyword evidence="3" id="KW-1185">Reference proteome</keyword>
<dbReference type="Proteomes" id="UP000186336">
    <property type="component" value="Chromosome"/>
</dbReference>
<dbReference type="GO" id="GO:0043565">
    <property type="term" value="F:sequence-specific DNA binding"/>
    <property type="evidence" value="ECO:0007669"/>
    <property type="project" value="TreeGrafter"/>
</dbReference>
<dbReference type="EMBL" id="CP019312">
    <property type="protein sequence ID" value="APX13584.1"/>
    <property type="molecule type" value="Genomic_DNA"/>
</dbReference>
<organism evidence="2 3">
    <name type="scientific">Tateyamaria omphalii</name>
    <dbReference type="NCBI Taxonomy" id="299262"/>
    <lineage>
        <taxon>Bacteria</taxon>
        <taxon>Pseudomonadati</taxon>
        <taxon>Pseudomonadota</taxon>
        <taxon>Alphaproteobacteria</taxon>
        <taxon>Rhodobacterales</taxon>
        <taxon>Roseobacteraceae</taxon>
        <taxon>Tateyamaria</taxon>
    </lineage>
</organism>
<dbReference type="KEGG" id="tom:BWR18_19255"/>
<dbReference type="PANTHER" id="PTHR36966:SF1">
    <property type="entry name" value="REP-ASSOCIATED TYROSINE TRANSPOSASE"/>
    <property type="match status" value="1"/>
</dbReference>
<dbReference type="PANTHER" id="PTHR36966">
    <property type="entry name" value="REP-ASSOCIATED TYROSINE TRANSPOSASE"/>
    <property type="match status" value="1"/>
</dbReference>
<dbReference type="NCBIfam" id="NF047646">
    <property type="entry name" value="REP_Tyr_transpos"/>
    <property type="match status" value="1"/>
</dbReference>
<accession>A0A1P8MZV4</accession>
<name>A0A1P8MZV4_9RHOB</name>
<proteinExistence type="predicted"/>
<dbReference type="SUPFAM" id="SSF143422">
    <property type="entry name" value="Transposase IS200-like"/>
    <property type="match status" value="1"/>
</dbReference>
<evidence type="ECO:0000313" key="2">
    <source>
        <dbReference type="EMBL" id="APX13584.1"/>
    </source>
</evidence>
<dbReference type="GO" id="GO:0004803">
    <property type="term" value="F:transposase activity"/>
    <property type="evidence" value="ECO:0007669"/>
    <property type="project" value="InterPro"/>
</dbReference>
<protein>
    <recommendedName>
        <fullName evidence="1">Transposase IS200-like domain-containing protein</fullName>
    </recommendedName>
</protein>
<dbReference type="AlphaFoldDB" id="A0A1P8MZV4"/>
<dbReference type="InterPro" id="IPR002686">
    <property type="entry name" value="Transposase_17"/>
</dbReference>
<feature type="domain" description="Transposase IS200-like" evidence="1">
    <location>
        <begin position="5"/>
        <end position="109"/>
    </location>
</feature>
<dbReference type="SMART" id="SM01321">
    <property type="entry name" value="Y1_Tnp"/>
    <property type="match status" value="1"/>
</dbReference>
<dbReference type="Gene3D" id="3.30.70.1290">
    <property type="entry name" value="Transposase IS200-like"/>
    <property type="match status" value="1"/>
</dbReference>
<dbReference type="InterPro" id="IPR052715">
    <property type="entry name" value="RAYT_transposase"/>
</dbReference>
<dbReference type="InterPro" id="IPR036515">
    <property type="entry name" value="Transposase_17_sf"/>
</dbReference>